<dbReference type="PANTHER" id="PTHR10350">
    <property type="entry name" value="NUCLEAR PORE COMPLEX PROTEIN NUP155"/>
    <property type="match status" value="1"/>
</dbReference>
<name>A0A9P0HD03_NEZVI</name>
<protein>
    <recommendedName>
        <fullName evidence="9">Nuclear pore complex protein Nup155</fullName>
    </recommendedName>
</protein>
<feature type="domain" description="Nucleoporin Nup133/Nup155-like N-terminal" evidence="6">
    <location>
        <begin position="81"/>
        <end position="424"/>
    </location>
</feature>
<evidence type="ECO:0000259" key="6">
    <source>
        <dbReference type="Pfam" id="PF08801"/>
    </source>
</evidence>
<dbReference type="GO" id="GO:0036228">
    <property type="term" value="P:protein localization to nuclear inner membrane"/>
    <property type="evidence" value="ECO:0007669"/>
    <property type="project" value="TreeGrafter"/>
</dbReference>
<dbReference type="Pfam" id="PF03177">
    <property type="entry name" value="Nucleoporin_C"/>
    <property type="match status" value="1"/>
</dbReference>
<dbReference type="PANTHER" id="PTHR10350:SF6">
    <property type="entry name" value="NUCLEAR PORE COMPLEX PROTEIN NUP155"/>
    <property type="match status" value="1"/>
</dbReference>
<keyword evidence="4" id="KW-0539">Nucleus</keyword>
<dbReference type="GO" id="GO:0000972">
    <property type="term" value="P:transcription-dependent tethering of RNA polymerase II gene DNA at nuclear periphery"/>
    <property type="evidence" value="ECO:0007669"/>
    <property type="project" value="TreeGrafter"/>
</dbReference>
<comment type="subcellular location">
    <subcellularLocation>
        <location evidence="1">Nucleus</location>
    </subcellularLocation>
</comment>
<evidence type="ECO:0000313" key="8">
    <source>
        <dbReference type="Proteomes" id="UP001152798"/>
    </source>
</evidence>
<dbReference type="InterPro" id="IPR007187">
    <property type="entry name" value="Nucleoporin_Nup133/Nup155_C"/>
</dbReference>
<dbReference type="InterPro" id="IPR042533">
    <property type="entry name" value="Nucleoporin_Nup155_C_1"/>
</dbReference>
<dbReference type="InterPro" id="IPR042537">
    <property type="entry name" value="Nucleoporin_Nup155_C_2"/>
</dbReference>
<evidence type="ECO:0000256" key="3">
    <source>
        <dbReference type="ARBA" id="ARBA00022448"/>
    </source>
</evidence>
<reference evidence="7" key="1">
    <citation type="submission" date="2022-01" db="EMBL/GenBank/DDBJ databases">
        <authorList>
            <person name="King R."/>
        </authorList>
    </citation>
    <scope>NUCLEOTIDE SEQUENCE</scope>
</reference>
<dbReference type="Gene3D" id="1.20.58.1780">
    <property type="match status" value="1"/>
</dbReference>
<evidence type="ECO:0008006" key="9">
    <source>
        <dbReference type="Google" id="ProtNLM"/>
    </source>
</evidence>
<dbReference type="InterPro" id="IPR014908">
    <property type="entry name" value="Nucleoporin_Nup133/Nup155_N"/>
</dbReference>
<evidence type="ECO:0000256" key="4">
    <source>
        <dbReference type="ARBA" id="ARBA00023242"/>
    </source>
</evidence>
<keyword evidence="8" id="KW-1185">Reference proteome</keyword>
<dbReference type="OrthoDB" id="338970at2759"/>
<accession>A0A9P0HD03</accession>
<dbReference type="SUPFAM" id="SSF82171">
    <property type="entry name" value="DPP6 N-terminal domain-like"/>
    <property type="match status" value="1"/>
</dbReference>
<dbReference type="GO" id="GO:0006405">
    <property type="term" value="P:RNA export from nucleus"/>
    <property type="evidence" value="ECO:0007669"/>
    <property type="project" value="TreeGrafter"/>
</dbReference>
<comment type="similarity">
    <text evidence="2">Belongs to the non-repetitive/WGA-negative nucleoporin family.</text>
</comment>
<dbReference type="Proteomes" id="UP001152798">
    <property type="component" value="Chromosome 4"/>
</dbReference>
<proteinExistence type="inferred from homology"/>
<sequence length="1327" mass="148613">MNLSLSNYERVPPLDCYQPSGNLLDLADRMLEKFTVEDNNLPQLLDRLQITCESGTTSSGTKDTDYINNVDSSYLSQISQFRLINKIPLPQEISDQFTTLAAGSSGDTTTMGMFPDINRAWMAVESDIYLWNFETGGDVAYFDGLSDPIVSVGLLAPRPGVFQSFISHLLILTTPVEITVLGVILASSSDRKVGDELQLTPDTIYTLSTDGVPIRVIKGTKNGRIFLGGKDGNLYELVYRKEMSWGGKRAWKVNHTKAILSYLVPTFVSGAFSEEDQITEITVDESRNILYTLSIRGSIEVFDLGRNGDTTCRVASLHHSFINRSTVDLIRKSFYFRNITPPDVSRVVSLCPISENDSPHFGVVGVTENGIRLYFTTGSPPRPSTLSLLHARLPPGHAPNTSNVRIGRVAMAIHKSGTFIMVSSMGDYSPDRLWCFTMDGLSALKLPLTEFVFTNPQNASIAIAESRENMSLTDRGLHGHFLVYQQNYPQDRFIILSQQGTDIYEKLRPVDIFGELMREKGGPDCEEVKQFFAQHGSDQACAMALILACDETNQHMAEWATRAFFLYGGDPKYVLQTIQQPIQQPTMTNPLQQSIMHHTLPLGFKPGTVSTPLGEKQVQPSRSIETYGVSMSSKHNGLYIFLSRMLRPVWLRRVLDVNYNKKPIYLPTITCEELSLKTVQLYELRSFLARYTLSSSDVGTSLQPANNTTVVSPSGQRTRLQEALIQEKASLDALRNFVERITQVFSLWKLLCDHELPLIVESLSPESQDQLIHITFREFILKGEDLCHELISKLVSLYLNDNASVDPISSKLREVCPLLYKNEDATCTKVNEILQMALDEVDEEAKLNLLRSAIDLCKNVSPNVDIDSVCKSLVKCGYYDGVLEMCQDVASKSDSNSLASKFIARGRPVEDVEGSKAFEARHKAYQQIVHLLDFLYQQCQLGGNNIPPLFGSADLSSHSQKLLEATLEKCLSVEDETCHIVVYDWLVSRELQASLVSLGRPSVERFLSRYPVDSPLRDLLWQYHEKSGNHAPAANILYKIATAPGEFITLHQRLTYLGKAVMCMRSDGVGCASHLGVFLHELEDLVHVARVQKQILERITSMPDVSDINVQDACRKLNANLLSITELYESFAEPFGLWEQKLAILDCAGHDDKELINSIWDNIILKELDQCNSRDPSGQMVVLVSKVRSLGLQFGIQSPCFPIEYLVWQLELISCKLGVDKFHVHNIMTSLGVPYSTLLDIYSKMYSANDNCWLESDNEFHLIQVIASFCESFSDNKQLTTSAQERKSTAVLMHDLINECIIVLHSKTGLGELVGYLKSIQTKLERI</sequence>
<evidence type="ECO:0000256" key="1">
    <source>
        <dbReference type="ARBA" id="ARBA00004123"/>
    </source>
</evidence>
<dbReference type="InterPro" id="IPR042538">
    <property type="entry name" value="Nucleoporin_Nup155_C_3"/>
</dbReference>
<evidence type="ECO:0000259" key="5">
    <source>
        <dbReference type="Pfam" id="PF03177"/>
    </source>
</evidence>
<dbReference type="GO" id="GO:0006606">
    <property type="term" value="P:protein import into nucleus"/>
    <property type="evidence" value="ECO:0007669"/>
    <property type="project" value="TreeGrafter"/>
</dbReference>
<dbReference type="EMBL" id="OV725080">
    <property type="protein sequence ID" value="CAH1400020.1"/>
    <property type="molecule type" value="Genomic_DNA"/>
</dbReference>
<evidence type="ECO:0000256" key="2">
    <source>
        <dbReference type="ARBA" id="ARBA00007373"/>
    </source>
</evidence>
<dbReference type="GO" id="GO:0017056">
    <property type="term" value="F:structural constituent of nuclear pore"/>
    <property type="evidence" value="ECO:0007669"/>
    <property type="project" value="InterPro"/>
</dbReference>
<dbReference type="Gene3D" id="1.25.40.440">
    <property type="entry name" value="Nucleoporin, helical domain, central subdomain"/>
    <property type="match status" value="1"/>
</dbReference>
<evidence type="ECO:0000313" key="7">
    <source>
        <dbReference type="EMBL" id="CAH1400020.1"/>
    </source>
</evidence>
<keyword evidence="3" id="KW-0813">Transport</keyword>
<gene>
    <name evidence="7" type="ORF">NEZAVI_LOCUS9334</name>
</gene>
<feature type="domain" description="Nucleoporin Nup133/Nup155-like C-terminal" evidence="5">
    <location>
        <begin position="632"/>
        <end position="1286"/>
    </location>
</feature>
<dbReference type="Pfam" id="PF08801">
    <property type="entry name" value="Nucleoporin_N"/>
    <property type="match status" value="1"/>
</dbReference>
<organism evidence="7 8">
    <name type="scientific">Nezara viridula</name>
    <name type="common">Southern green stink bug</name>
    <name type="synonym">Cimex viridulus</name>
    <dbReference type="NCBI Taxonomy" id="85310"/>
    <lineage>
        <taxon>Eukaryota</taxon>
        <taxon>Metazoa</taxon>
        <taxon>Ecdysozoa</taxon>
        <taxon>Arthropoda</taxon>
        <taxon>Hexapoda</taxon>
        <taxon>Insecta</taxon>
        <taxon>Pterygota</taxon>
        <taxon>Neoptera</taxon>
        <taxon>Paraneoptera</taxon>
        <taxon>Hemiptera</taxon>
        <taxon>Heteroptera</taxon>
        <taxon>Panheteroptera</taxon>
        <taxon>Pentatomomorpha</taxon>
        <taxon>Pentatomoidea</taxon>
        <taxon>Pentatomidae</taxon>
        <taxon>Pentatominae</taxon>
        <taxon>Nezara</taxon>
    </lineage>
</organism>
<dbReference type="GO" id="GO:0044611">
    <property type="term" value="C:nuclear pore inner ring"/>
    <property type="evidence" value="ECO:0007669"/>
    <property type="project" value="TreeGrafter"/>
</dbReference>
<dbReference type="Gene3D" id="1.25.40.450">
    <property type="entry name" value="Nucleoporin, helical domain, N-terminal subdomain"/>
    <property type="match status" value="1"/>
</dbReference>
<dbReference type="InterPro" id="IPR004870">
    <property type="entry name" value="Nucleoporin_Nup155"/>
</dbReference>
<dbReference type="Gene3D" id="1.20.120.1880">
    <property type="entry name" value="Nucleoporin, helical C-terminal domain"/>
    <property type="match status" value="1"/>
</dbReference>